<evidence type="ECO:0000313" key="6">
    <source>
        <dbReference type="EMBL" id="RGJ89400.1"/>
    </source>
</evidence>
<feature type="coiled-coil region" evidence="1">
    <location>
        <begin position="11"/>
        <end position="73"/>
    </location>
</feature>
<dbReference type="Pfam" id="PF13007">
    <property type="entry name" value="LZ_Tnp_IS66"/>
    <property type="match status" value="1"/>
</dbReference>
<dbReference type="PANTHER" id="PTHR33678">
    <property type="entry name" value="BLL1576 PROTEIN"/>
    <property type="match status" value="1"/>
</dbReference>
<evidence type="ECO:0000313" key="7">
    <source>
        <dbReference type="Proteomes" id="UP000260640"/>
    </source>
</evidence>
<proteinExistence type="predicted"/>
<reference evidence="6 7" key="1">
    <citation type="submission" date="2018-08" db="EMBL/GenBank/DDBJ databases">
        <title>A genome reference for cultivated species of the human gut microbiota.</title>
        <authorList>
            <person name="Zou Y."/>
            <person name="Xue W."/>
            <person name="Luo G."/>
        </authorList>
    </citation>
    <scope>NUCLEOTIDE SEQUENCE [LARGE SCALE GENOMIC DNA]</scope>
    <source>
        <strain evidence="6 7">TM05-16</strain>
    </source>
</reference>
<dbReference type="InterPro" id="IPR052344">
    <property type="entry name" value="Transposase-related"/>
</dbReference>
<gene>
    <name evidence="6" type="ORF">DXD46_07100</name>
</gene>
<dbReference type="EMBL" id="QSPP01000014">
    <property type="protein sequence ID" value="RGJ89400.1"/>
    <property type="molecule type" value="Genomic_DNA"/>
</dbReference>
<dbReference type="InterPro" id="IPR039552">
    <property type="entry name" value="IS66_C"/>
</dbReference>
<dbReference type="PANTHER" id="PTHR33678:SF1">
    <property type="entry name" value="BLL1576 PROTEIN"/>
    <property type="match status" value="1"/>
</dbReference>
<accession>A0A3E4JR88</accession>
<name>A0A3E4JR88_PHOVU</name>
<dbReference type="InterPro" id="IPR024463">
    <property type="entry name" value="Transposase_TnpC_homeodom"/>
</dbReference>
<dbReference type="Pfam" id="PF03050">
    <property type="entry name" value="DDE_Tnp_IS66"/>
    <property type="match status" value="1"/>
</dbReference>
<evidence type="ECO:0000256" key="2">
    <source>
        <dbReference type="SAM" id="MobiDB-lite"/>
    </source>
</evidence>
<comment type="caution">
    <text evidence="6">The sequence shown here is derived from an EMBL/GenBank/DDBJ whole genome shotgun (WGS) entry which is preliminary data.</text>
</comment>
<sequence>MENIHTTDSYIAVLEHRLAALTAERDRFRAEAICLSEELQGLQTLSERLSSERDNLRGVVEKMQRELRELRRMLFGRKSERFIPSDPSQLKLDFEGAAQLQQEREYAAQQESASISRNKPASRTAKSTEDRQRRIFSEHLERRDEFIEPNEIPAGSKRIGEEITELLEYKPGELYIRRLIRPKYALLGGEGVIIGQLPSLPLPKSNAGPSLLAQLLVGKYQDHLPLHRQIAIFARGSVHLKASTVCDWVQGAAELLEPLYMCLRKRVLGCDYIQVDESIIPVLDKDKPGATRKGYHWVVRSPEHRSLFFHYDKGSRAQYVAVELLKDFRGAVQSDGYGAYDIYENKQGVLLLGCWAHVRRKFEHALAEDPERAEYALRVIGQLYALERQMKELELPPDEVRALREKEAYPIIREFEKWLERETSSTMPQSSIGKAVRYAYALYPRMARYVTDGRYRIDNNGAENAVRPLALGRKNYLFCRNHEAAYHAAIVYSLLGTCRLWDINPVRWLTDVFSRIQDCSVKHLEELLPHMWTPQEQKVRS</sequence>
<dbReference type="NCBIfam" id="NF033517">
    <property type="entry name" value="transpos_IS66"/>
    <property type="match status" value="1"/>
</dbReference>
<evidence type="ECO:0000259" key="4">
    <source>
        <dbReference type="Pfam" id="PF13007"/>
    </source>
</evidence>
<feature type="region of interest" description="Disordered" evidence="2">
    <location>
        <begin position="106"/>
        <end position="133"/>
    </location>
</feature>
<feature type="domain" description="Transposase TnpC homeodomain" evidence="4">
    <location>
        <begin position="64"/>
        <end position="143"/>
    </location>
</feature>
<dbReference type="Proteomes" id="UP000260640">
    <property type="component" value="Unassembled WGS sequence"/>
</dbReference>
<evidence type="ECO:0000256" key="1">
    <source>
        <dbReference type="SAM" id="Coils"/>
    </source>
</evidence>
<evidence type="ECO:0000259" key="5">
    <source>
        <dbReference type="Pfam" id="PF13817"/>
    </source>
</evidence>
<protein>
    <submittedName>
        <fullName evidence="6">IS66 family transposase</fullName>
    </submittedName>
</protein>
<dbReference type="InterPro" id="IPR004291">
    <property type="entry name" value="Transposase_IS66_central"/>
</dbReference>
<dbReference type="Pfam" id="PF13817">
    <property type="entry name" value="DDE_Tnp_IS66_C"/>
    <property type="match status" value="1"/>
</dbReference>
<evidence type="ECO:0000259" key="3">
    <source>
        <dbReference type="Pfam" id="PF03050"/>
    </source>
</evidence>
<keyword evidence="1" id="KW-0175">Coiled coil</keyword>
<feature type="domain" description="Transposase IS66 central" evidence="3">
    <location>
        <begin position="204"/>
        <end position="485"/>
    </location>
</feature>
<organism evidence="6 7">
    <name type="scientific">Phocaeicola vulgatus</name>
    <name type="common">Bacteroides vulgatus</name>
    <dbReference type="NCBI Taxonomy" id="821"/>
    <lineage>
        <taxon>Bacteria</taxon>
        <taxon>Pseudomonadati</taxon>
        <taxon>Bacteroidota</taxon>
        <taxon>Bacteroidia</taxon>
        <taxon>Bacteroidales</taxon>
        <taxon>Bacteroidaceae</taxon>
        <taxon>Phocaeicola</taxon>
    </lineage>
</organism>
<dbReference type="AlphaFoldDB" id="A0A3E4JR88"/>
<feature type="compositionally biased region" description="Polar residues" evidence="2">
    <location>
        <begin position="109"/>
        <end position="125"/>
    </location>
</feature>
<feature type="domain" description="Transposase IS66 C-terminal" evidence="5">
    <location>
        <begin position="493"/>
        <end position="530"/>
    </location>
</feature>
<dbReference type="RefSeq" id="WP_117699733.1">
    <property type="nucleotide sequence ID" value="NZ_QSPP01000014.1"/>
</dbReference>